<sequence length="246" mass="27142">MARLSLNTMKLRWRFIILGLVVVALLTASYQLVQKYLAQQSQELEQRIDAEMEWVLVFSQDLDAGAVIGLEHLQQRKFPPAYISDDWLRPNDAMAVVGNSVENFVSAGEPVILGHLGKVRRSSFSDRLAPGEYAVTATVGIEQVHHGLLAVGNRVSLVAGGFSGAALRMLTDIEVLALDQQQSDAVGGKLAVTATFRLRAEQAIEFEQLRQSGFAVWLQHPESEYRALSEFSAPLLFVISKQGAHR</sequence>
<accession>A0A432XAX4</accession>
<dbReference type="OrthoDB" id="6236420at2"/>
<dbReference type="RefSeq" id="WP_126834858.1">
    <property type="nucleotide sequence ID" value="NZ_PIPT01000012.1"/>
</dbReference>
<gene>
    <name evidence="1" type="ORF">CWE21_12940</name>
</gene>
<organism evidence="1 2">
    <name type="scientific">Pseudidiomarina aquimaris</name>
    <dbReference type="NCBI Taxonomy" id="641841"/>
    <lineage>
        <taxon>Bacteria</taxon>
        <taxon>Pseudomonadati</taxon>
        <taxon>Pseudomonadota</taxon>
        <taxon>Gammaproteobacteria</taxon>
        <taxon>Alteromonadales</taxon>
        <taxon>Idiomarinaceae</taxon>
        <taxon>Pseudidiomarina</taxon>
    </lineage>
</organism>
<evidence type="ECO:0008006" key="3">
    <source>
        <dbReference type="Google" id="ProtNLM"/>
    </source>
</evidence>
<dbReference type="AlphaFoldDB" id="A0A432XAX4"/>
<dbReference type="CDD" id="cd11614">
    <property type="entry name" value="SAF_CpaB_FlgA_like"/>
    <property type="match status" value="1"/>
</dbReference>
<protein>
    <recommendedName>
        <fullName evidence="3">Flp pilus assembly protein CpaB</fullName>
    </recommendedName>
</protein>
<evidence type="ECO:0000313" key="2">
    <source>
        <dbReference type="Proteomes" id="UP000286678"/>
    </source>
</evidence>
<proteinExistence type="predicted"/>
<evidence type="ECO:0000313" key="1">
    <source>
        <dbReference type="EMBL" id="RUO45908.1"/>
    </source>
</evidence>
<keyword evidence="2" id="KW-1185">Reference proteome</keyword>
<dbReference type="Proteomes" id="UP000286678">
    <property type="component" value="Unassembled WGS sequence"/>
</dbReference>
<reference evidence="2" key="1">
    <citation type="journal article" date="2018" name="Front. Microbiol.">
        <title>Genome-Based Analysis Reveals the Taxonomy and Diversity of the Family Idiomarinaceae.</title>
        <authorList>
            <person name="Liu Y."/>
            <person name="Lai Q."/>
            <person name="Shao Z."/>
        </authorList>
    </citation>
    <scope>NUCLEOTIDE SEQUENCE [LARGE SCALE GENOMIC DNA]</scope>
    <source>
        <strain evidence="2">SW15</strain>
    </source>
</reference>
<name>A0A432XAX4_9GAMM</name>
<comment type="caution">
    <text evidence="1">The sequence shown here is derived from an EMBL/GenBank/DDBJ whole genome shotgun (WGS) entry which is preliminary data.</text>
</comment>
<dbReference type="EMBL" id="PIPT01000012">
    <property type="protein sequence ID" value="RUO45908.1"/>
    <property type="molecule type" value="Genomic_DNA"/>
</dbReference>